<dbReference type="Proteomes" id="UP001595993">
    <property type="component" value="Unassembled WGS sequence"/>
</dbReference>
<proteinExistence type="predicted"/>
<evidence type="ECO:0000313" key="3">
    <source>
        <dbReference type="Proteomes" id="UP001595993"/>
    </source>
</evidence>
<feature type="compositionally biased region" description="Polar residues" evidence="1">
    <location>
        <begin position="1"/>
        <end position="12"/>
    </location>
</feature>
<dbReference type="RefSeq" id="WP_381202801.1">
    <property type="nucleotide sequence ID" value="NZ_JBHSFE010000037.1"/>
</dbReference>
<evidence type="ECO:0000256" key="1">
    <source>
        <dbReference type="SAM" id="MobiDB-lite"/>
    </source>
</evidence>
<organism evidence="2 3">
    <name type="scientific">Streptomyces maoxianensis</name>
    <dbReference type="NCBI Taxonomy" id="1459942"/>
    <lineage>
        <taxon>Bacteria</taxon>
        <taxon>Bacillati</taxon>
        <taxon>Actinomycetota</taxon>
        <taxon>Actinomycetes</taxon>
        <taxon>Kitasatosporales</taxon>
        <taxon>Streptomycetaceae</taxon>
        <taxon>Streptomyces</taxon>
    </lineage>
</organism>
<keyword evidence="3" id="KW-1185">Reference proteome</keyword>
<accession>A0ABV9GE29</accession>
<dbReference type="EMBL" id="JBHSFE010000037">
    <property type="protein sequence ID" value="MFC4612551.1"/>
    <property type="molecule type" value="Genomic_DNA"/>
</dbReference>
<gene>
    <name evidence="2" type="ORF">ACFO9E_33105</name>
</gene>
<name>A0ABV9GE29_9ACTN</name>
<comment type="caution">
    <text evidence="2">The sequence shown here is derived from an EMBL/GenBank/DDBJ whole genome shotgun (WGS) entry which is preliminary data.</text>
</comment>
<feature type="compositionally biased region" description="Pro residues" evidence="1">
    <location>
        <begin position="13"/>
        <end position="23"/>
    </location>
</feature>
<sequence length="61" mass="6418">MSDTQNQGSGQTPPAPAPPPPAQPSITDSYTNPALVGSEKKSDTKSTLTKAVRPQGNQERR</sequence>
<protein>
    <submittedName>
        <fullName evidence="2">Uncharacterized protein</fullName>
    </submittedName>
</protein>
<reference evidence="3" key="1">
    <citation type="journal article" date="2019" name="Int. J. Syst. Evol. Microbiol.">
        <title>The Global Catalogue of Microorganisms (GCM) 10K type strain sequencing project: providing services to taxonomists for standard genome sequencing and annotation.</title>
        <authorList>
            <consortium name="The Broad Institute Genomics Platform"/>
            <consortium name="The Broad Institute Genome Sequencing Center for Infectious Disease"/>
            <person name="Wu L."/>
            <person name="Ma J."/>
        </authorList>
    </citation>
    <scope>NUCLEOTIDE SEQUENCE [LARGE SCALE GENOMIC DNA]</scope>
    <source>
        <strain evidence="3">CGMCC 4.7139</strain>
    </source>
</reference>
<evidence type="ECO:0000313" key="2">
    <source>
        <dbReference type="EMBL" id="MFC4612551.1"/>
    </source>
</evidence>
<feature type="region of interest" description="Disordered" evidence="1">
    <location>
        <begin position="1"/>
        <end position="61"/>
    </location>
</feature>